<dbReference type="Proteomes" id="UP000005408">
    <property type="component" value="Unassembled WGS sequence"/>
</dbReference>
<keyword evidence="4" id="KW-1185">Reference proteome</keyword>
<evidence type="ECO:0000256" key="1">
    <source>
        <dbReference type="ARBA" id="ARBA00022729"/>
    </source>
</evidence>
<sequence>MISTVSRNGGQKAEQQVGIVGKLLREKLTVKEQRLLITGTNDLAECVKDAFFIQECVYEDLDLKRGVHGKIDDLCKDDVIIASAASALIPSLISQNLRHKNRFIVCHPEGVMSVEDIDKVMSEGLGRRYAPGNSLRNYDNPCQFFSPYKIMETCPAQFVAHGIPCTCPFNPNTIDLPPSVFVVPHIDPKWSPVLTGKFRVKVEMIHGGDIVGCFEIELDTKHHHSGGGFLFR</sequence>
<dbReference type="GO" id="GO:0070403">
    <property type="term" value="F:NAD+ binding"/>
    <property type="evidence" value="ECO:0007669"/>
    <property type="project" value="InterPro"/>
</dbReference>
<dbReference type="SUPFAM" id="SSF63707">
    <property type="entry name" value="Ganglioside M2 (gm2) activator"/>
    <property type="match status" value="1"/>
</dbReference>
<name>A0A8W8J5J0_MAGGI</name>
<dbReference type="Gene3D" id="2.70.220.10">
    <property type="entry name" value="Ganglioside GM2 activator"/>
    <property type="match status" value="1"/>
</dbReference>
<dbReference type="EnsemblMetazoa" id="G16930.1">
    <property type="protein sequence ID" value="G16930.1:cds"/>
    <property type="gene ID" value="G16930"/>
</dbReference>
<organism evidence="3 4">
    <name type="scientific">Magallana gigas</name>
    <name type="common">Pacific oyster</name>
    <name type="synonym">Crassostrea gigas</name>
    <dbReference type="NCBI Taxonomy" id="29159"/>
    <lineage>
        <taxon>Eukaryota</taxon>
        <taxon>Metazoa</taxon>
        <taxon>Spiralia</taxon>
        <taxon>Lophotrochozoa</taxon>
        <taxon>Mollusca</taxon>
        <taxon>Bivalvia</taxon>
        <taxon>Autobranchia</taxon>
        <taxon>Pteriomorphia</taxon>
        <taxon>Ostreida</taxon>
        <taxon>Ostreoidea</taxon>
        <taxon>Ostreidae</taxon>
        <taxon>Magallana</taxon>
    </lineage>
</organism>
<dbReference type="Pfam" id="PF02737">
    <property type="entry name" value="3HCDH_N"/>
    <property type="match status" value="1"/>
</dbReference>
<feature type="domain" description="3-hydroxyacyl-CoA dehydrogenase NAD binding" evidence="2">
    <location>
        <begin position="22"/>
        <end position="108"/>
    </location>
</feature>
<dbReference type="InterPro" id="IPR036846">
    <property type="entry name" value="GM2-AP_sf"/>
</dbReference>
<dbReference type="Gene3D" id="3.40.50.720">
    <property type="entry name" value="NAD(P)-binding Rossmann-like Domain"/>
    <property type="match status" value="1"/>
</dbReference>
<dbReference type="InterPro" id="IPR013328">
    <property type="entry name" value="6PGD_dom2"/>
</dbReference>
<dbReference type="SUPFAM" id="SSF51735">
    <property type="entry name" value="NAD(P)-binding Rossmann-fold domains"/>
    <property type="match status" value="1"/>
</dbReference>
<evidence type="ECO:0000313" key="3">
    <source>
        <dbReference type="EnsemblMetazoa" id="G16930.1:cds"/>
    </source>
</evidence>
<dbReference type="GO" id="GO:0006631">
    <property type="term" value="P:fatty acid metabolic process"/>
    <property type="evidence" value="ECO:0007669"/>
    <property type="project" value="InterPro"/>
</dbReference>
<dbReference type="Gene3D" id="1.10.1040.10">
    <property type="entry name" value="N-(1-d-carboxylethyl)-l-norvaline Dehydrogenase, domain 2"/>
    <property type="match status" value="1"/>
</dbReference>
<keyword evidence="1" id="KW-0732">Signal</keyword>
<evidence type="ECO:0000313" key="4">
    <source>
        <dbReference type="Proteomes" id="UP000005408"/>
    </source>
</evidence>
<protein>
    <recommendedName>
        <fullName evidence="2">3-hydroxyacyl-CoA dehydrogenase NAD binding domain-containing protein</fullName>
    </recommendedName>
</protein>
<reference evidence="3" key="1">
    <citation type="submission" date="2022-08" db="UniProtKB">
        <authorList>
            <consortium name="EnsemblMetazoa"/>
        </authorList>
    </citation>
    <scope>IDENTIFICATION</scope>
    <source>
        <strain evidence="3">05x7-T-G4-1.051#20</strain>
    </source>
</reference>
<dbReference type="PANTHER" id="PTHR48075:SF1">
    <property type="entry name" value="LAMBDA-CRYSTALLIN HOMOLOG"/>
    <property type="match status" value="1"/>
</dbReference>
<dbReference type="InterPro" id="IPR006176">
    <property type="entry name" value="3-OHacyl-CoA_DH_NAD-bd"/>
</dbReference>
<dbReference type="AlphaFoldDB" id="A0A8W8J5J0"/>
<dbReference type="PANTHER" id="PTHR48075">
    <property type="entry name" value="3-HYDROXYACYL-COA DEHYDROGENASE FAMILY PROTEIN"/>
    <property type="match status" value="1"/>
</dbReference>
<dbReference type="GO" id="GO:0050104">
    <property type="term" value="F:L-gulonate 3-dehydrogenase activity"/>
    <property type="evidence" value="ECO:0007669"/>
    <property type="project" value="TreeGrafter"/>
</dbReference>
<evidence type="ECO:0000259" key="2">
    <source>
        <dbReference type="Pfam" id="PF02737"/>
    </source>
</evidence>
<proteinExistence type="predicted"/>
<dbReference type="InterPro" id="IPR036291">
    <property type="entry name" value="NAD(P)-bd_dom_sf"/>
</dbReference>
<accession>A0A8W8J5J0</accession>